<dbReference type="Proteomes" id="UP001153555">
    <property type="component" value="Unassembled WGS sequence"/>
</dbReference>
<dbReference type="Pfam" id="PF24758">
    <property type="entry name" value="LRR_At5g56370"/>
    <property type="match status" value="1"/>
</dbReference>
<dbReference type="OrthoDB" id="904187at2759"/>
<dbReference type="EMBL" id="CACSLK010035018">
    <property type="protein sequence ID" value="CAA0843413.1"/>
    <property type="molecule type" value="Genomic_DNA"/>
</dbReference>
<evidence type="ECO:0000313" key="3">
    <source>
        <dbReference type="Proteomes" id="UP001153555"/>
    </source>
</evidence>
<dbReference type="PANTHER" id="PTHR31900:SF30">
    <property type="entry name" value="SUPERFAMILY PROTEIN, PUTATIVE-RELATED"/>
    <property type="match status" value="1"/>
</dbReference>
<dbReference type="Gene3D" id="3.80.10.10">
    <property type="entry name" value="Ribonuclease Inhibitor"/>
    <property type="match status" value="1"/>
</dbReference>
<feature type="domain" description="F-box/LRR-repeat protein 15/At3g58940/PEG3-like LRR" evidence="1">
    <location>
        <begin position="34"/>
        <end position="114"/>
    </location>
</feature>
<organism evidence="2 3">
    <name type="scientific">Striga hermonthica</name>
    <name type="common">Purple witchweed</name>
    <name type="synonym">Buchnera hermonthica</name>
    <dbReference type="NCBI Taxonomy" id="68872"/>
    <lineage>
        <taxon>Eukaryota</taxon>
        <taxon>Viridiplantae</taxon>
        <taxon>Streptophyta</taxon>
        <taxon>Embryophyta</taxon>
        <taxon>Tracheophyta</taxon>
        <taxon>Spermatophyta</taxon>
        <taxon>Magnoliopsida</taxon>
        <taxon>eudicotyledons</taxon>
        <taxon>Gunneridae</taxon>
        <taxon>Pentapetalae</taxon>
        <taxon>asterids</taxon>
        <taxon>lamiids</taxon>
        <taxon>Lamiales</taxon>
        <taxon>Orobanchaceae</taxon>
        <taxon>Buchnereae</taxon>
        <taxon>Striga</taxon>
    </lineage>
</organism>
<dbReference type="InterPro" id="IPR032675">
    <property type="entry name" value="LRR_dom_sf"/>
</dbReference>
<keyword evidence="3" id="KW-1185">Reference proteome</keyword>
<gene>
    <name evidence="2" type="ORF">SHERM_09187</name>
</gene>
<sequence length="444" mass="52413">MNYYKRREWDDNLIGLGYELIVKALRLGATRLNLQLTNFNDERPILPHEVFEAENLVELSVEGYFIPDLVLDQRVRCSKLESLTLNDVRIKRDMVPRIVSACPLIKQLSLCKIKGNRLQSLAWVCDYLTDFHKLTSLKLQCMRLDSEFLDDLSFRFPNLKDLFLNLCDFGDKIQICSHSLERLELLTRERRRTKFVLDVPRIRKLTFKCCEIPSVVFISDSKELDESHVSIVCYSFTHSSFLDVSKLLTELRRSKIYLYLSVRAVDMSDYEVEDFDGLPSRHQLEHLMVETDDMKSLTSYAIFDGFFRLCCPKIITQRYQRHQRYHDHKRTKRNNDFLSKMLERGTKGAFSMYGLHDLEEVYVKPYDDDGDEFVWTSNSYLQKHNTETRYKWDDNLIGLAYEWIVKALRLGATRLDLQVTGFWDEGPMLPHEVFGAENLWIPRF</sequence>
<dbReference type="InterPro" id="IPR055411">
    <property type="entry name" value="LRR_FXL15/At3g58940/PEG3-like"/>
</dbReference>
<evidence type="ECO:0000259" key="1">
    <source>
        <dbReference type="Pfam" id="PF24758"/>
    </source>
</evidence>
<dbReference type="SUPFAM" id="SSF52047">
    <property type="entry name" value="RNI-like"/>
    <property type="match status" value="1"/>
</dbReference>
<name>A0A9N7P5Y3_STRHE</name>
<dbReference type="PANTHER" id="PTHR31900">
    <property type="entry name" value="F-BOX/RNI SUPERFAMILY PROTEIN-RELATED"/>
    <property type="match status" value="1"/>
</dbReference>
<accession>A0A9N7P5Y3</accession>
<proteinExistence type="predicted"/>
<dbReference type="AlphaFoldDB" id="A0A9N7P5Y3"/>
<reference evidence="2" key="1">
    <citation type="submission" date="2019-12" db="EMBL/GenBank/DDBJ databases">
        <authorList>
            <person name="Scholes J."/>
        </authorList>
    </citation>
    <scope>NUCLEOTIDE SEQUENCE</scope>
</reference>
<protein>
    <recommendedName>
        <fullName evidence="1">F-box/LRR-repeat protein 15/At3g58940/PEG3-like LRR domain-containing protein</fullName>
    </recommendedName>
</protein>
<dbReference type="InterPro" id="IPR050232">
    <property type="entry name" value="FBL13/AtMIF1-like"/>
</dbReference>
<evidence type="ECO:0000313" key="2">
    <source>
        <dbReference type="EMBL" id="CAA0843413.1"/>
    </source>
</evidence>
<comment type="caution">
    <text evidence="2">The sequence shown here is derived from an EMBL/GenBank/DDBJ whole genome shotgun (WGS) entry which is preliminary data.</text>
</comment>